<dbReference type="PANTHER" id="PTHR36220:SF1">
    <property type="entry name" value="GAMMA TUBULIN COMPLEX COMPONENT C-TERMINAL DOMAIN-CONTAINING PROTEIN"/>
    <property type="match status" value="1"/>
</dbReference>
<protein>
    <recommendedName>
        <fullName evidence="7">FG-GAP repeat protein</fullName>
    </recommendedName>
</protein>
<evidence type="ECO:0000256" key="1">
    <source>
        <dbReference type="ARBA" id="ARBA00022729"/>
    </source>
</evidence>
<dbReference type="PANTHER" id="PTHR36220">
    <property type="entry name" value="UNNAMED PRODUCT"/>
    <property type="match status" value="1"/>
</dbReference>
<dbReference type="InterPro" id="IPR013517">
    <property type="entry name" value="FG-GAP"/>
</dbReference>
<dbReference type="InterPro" id="IPR028994">
    <property type="entry name" value="Integrin_alpha_N"/>
</dbReference>
<accession>A0A919A3B6</accession>
<dbReference type="PROSITE" id="PS51470">
    <property type="entry name" value="FG_GAP"/>
    <property type="match status" value="1"/>
</dbReference>
<dbReference type="SUPFAM" id="SSF69318">
    <property type="entry name" value="Integrin alpha N-terminal domain"/>
    <property type="match status" value="1"/>
</dbReference>
<dbReference type="Proteomes" id="UP000630718">
    <property type="component" value="Unassembled WGS sequence"/>
</dbReference>
<evidence type="ECO:0000313" key="5">
    <source>
        <dbReference type="EMBL" id="GHE83721.1"/>
    </source>
</evidence>
<sequence length="532" mass="52820">MKVTAVGWSVRGIHRVLGALAGAVVSMAAAGPVQAQPVAGTAVAAACSGAASDFNGDGVFDQAIGDPEASVDGVANAGVVRVVYGGGKGTVELTQALSSVDATPEQGDQFGFSRAVYDADGDGCSDVVVGVPYEDVLVDGVNRVDAGAVYVFHGSPSGIGTGAPVDAWTQRTLHPGTASEAYDRFGYALAAGTAASGDPWLAVGVPGESVTVDDVAHTEAGQVEYKQGSAVCGVNQNTPGVGGVVEAYDRMGMALAGTNRYFAAGSPGEAVGTEEFAGAVAVFSHTLDGSCPVALAGLGQGRAADALPDSAEAGDQFGASLSMTGYRPSNQTYNSDALLAIGVPGEAVGSVRSAGLVAVVRVQPSGAYTSVASIDTSSADVEGTPAASDFFGQRVTIANTDTSVVTTSGTVRLAVSVPGRDVGDAKDAGAVQIFRPLDTSPGASDKVLTRGGAGSLLPGPATARDYTGMSLWSGSNTLYVGVPYSKEPATSKGVLYTMPWSAVDAGSGTATTYRPGAGGLPDEGASFGVIHG</sequence>
<organism evidence="5 6">
    <name type="scientific">Streptomyces fumanus</name>
    <dbReference type="NCBI Taxonomy" id="67302"/>
    <lineage>
        <taxon>Bacteria</taxon>
        <taxon>Bacillati</taxon>
        <taxon>Actinomycetota</taxon>
        <taxon>Actinomycetes</taxon>
        <taxon>Kitasatosporales</taxon>
        <taxon>Streptomycetaceae</taxon>
        <taxon>Streptomyces</taxon>
    </lineage>
</organism>
<keyword evidence="6" id="KW-1185">Reference proteome</keyword>
<evidence type="ECO:0000313" key="6">
    <source>
        <dbReference type="Proteomes" id="UP000630718"/>
    </source>
</evidence>
<evidence type="ECO:0000256" key="4">
    <source>
        <dbReference type="SAM" id="SignalP"/>
    </source>
</evidence>
<proteinExistence type="predicted"/>
<keyword evidence="2" id="KW-0677">Repeat</keyword>
<gene>
    <name evidence="5" type="ORF">GCM10018772_02760</name>
</gene>
<feature type="signal peptide" evidence="4">
    <location>
        <begin position="1"/>
        <end position="35"/>
    </location>
</feature>
<evidence type="ECO:0000256" key="2">
    <source>
        <dbReference type="ARBA" id="ARBA00022737"/>
    </source>
</evidence>
<comment type="caution">
    <text evidence="5">The sequence shown here is derived from an EMBL/GenBank/DDBJ whole genome shotgun (WGS) entry which is preliminary data.</text>
</comment>
<dbReference type="SMART" id="SM00191">
    <property type="entry name" value="Int_alpha"/>
    <property type="match status" value="5"/>
</dbReference>
<keyword evidence="1 4" id="KW-0732">Signal</keyword>
<keyword evidence="3" id="KW-0325">Glycoprotein</keyword>
<dbReference type="EMBL" id="BNBI01000001">
    <property type="protein sequence ID" value="GHE83721.1"/>
    <property type="molecule type" value="Genomic_DNA"/>
</dbReference>
<evidence type="ECO:0000256" key="3">
    <source>
        <dbReference type="ARBA" id="ARBA00023180"/>
    </source>
</evidence>
<dbReference type="Pfam" id="PF01839">
    <property type="entry name" value="FG-GAP"/>
    <property type="match status" value="1"/>
</dbReference>
<dbReference type="InterPro" id="IPR013519">
    <property type="entry name" value="Int_alpha_beta-p"/>
</dbReference>
<feature type="chain" id="PRO_5038054852" description="FG-GAP repeat protein" evidence="4">
    <location>
        <begin position="36"/>
        <end position="532"/>
    </location>
</feature>
<dbReference type="AlphaFoldDB" id="A0A919A3B6"/>
<dbReference type="Gene3D" id="2.130.10.130">
    <property type="entry name" value="Integrin alpha, N-terminal"/>
    <property type="match status" value="1"/>
</dbReference>
<reference evidence="5" key="1">
    <citation type="journal article" date="2014" name="Int. J. Syst. Evol. Microbiol.">
        <title>Complete genome sequence of Corynebacterium casei LMG S-19264T (=DSM 44701T), isolated from a smear-ripened cheese.</title>
        <authorList>
            <consortium name="US DOE Joint Genome Institute (JGI-PGF)"/>
            <person name="Walter F."/>
            <person name="Albersmeier A."/>
            <person name="Kalinowski J."/>
            <person name="Ruckert C."/>
        </authorList>
    </citation>
    <scope>NUCLEOTIDE SEQUENCE</scope>
    <source>
        <strain evidence="5">JCM 4477</strain>
    </source>
</reference>
<evidence type="ECO:0008006" key="7">
    <source>
        <dbReference type="Google" id="ProtNLM"/>
    </source>
</evidence>
<name>A0A919A3B6_9ACTN</name>
<reference evidence="5" key="2">
    <citation type="submission" date="2020-09" db="EMBL/GenBank/DDBJ databases">
        <authorList>
            <person name="Sun Q."/>
            <person name="Ohkuma M."/>
        </authorList>
    </citation>
    <scope>NUCLEOTIDE SEQUENCE</scope>
    <source>
        <strain evidence="5">JCM 4477</strain>
    </source>
</reference>